<comment type="caution">
    <text evidence="1">The sequence shown here is derived from an EMBL/GenBank/DDBJ whole genome shotgun (WGS) entry which is preliminary data.</text>
</comment>
<gene>
    <name evidence="1" type="ORF">LX73_1709</name>
</gene>
<dbReference type="EMBL" id="VNHY01000002">
    <property type="protein sequence ID" value="TYP93991.1"/>
    <property type="molecule type" value="Genomic_DNA"/>
</dbReference>
<reference evidence="1 2" key="1">
    <citation type="submission" date="2019-07" db="EMBL/GenBank/DDBJ databases">
        <title>Genomic Encyclopedia of Archaeal and Bacterial Type Strains, Phase II (KMG-II): from individual species to whole genera.</title>
        <authorList>
            <person name="Goeker M."/>
        </authorList>
    </citation>
    <scope>NUCLEOTIDE SEQUENCE [LARGE SCALE GENOMIC DNA]</scope>
    <source>
        <strain evidence="1 2">DSM 21935</strain>
    </source>
</reference>
<protein>
    <submittedName>
        <fullName evidence="1">Uncharacterized protein</fullName>
    </submittedName>
</protein>
<organism evidence="1 2">
    <name type="scientific">Fodinibius salinus</name>
    <dbReference type="NCBI Taxonomy" id="860790"/>
    <lineage>
        <taxon>Bacteria</taxon>
        <taxon>Pseudomonadati</taxon>
        <taxon>Balneolota</taxon>
        <taxon>Balneolia</taxon>
        <taxon>Balneolales</taxon>
        <taxon>Balneolaceae</taxon>
        <taxon>Fodinibius</taxon>
    </lineage>
</organism>
<accession>A0A5D3YMR9</accession>
<dbReference type="AlphaFoldDB" id="A0A5D3YMR9"/>
<dbReference type="Proteomes" id="UP000324595">
    <property type="component" value="Unassembled WGS sequence"/>
</dbReference>
<sequence>MFRGVKEIIIGKVNYTTLQFEVDQPKFFLETIINKKETNSIILLLLVHCDESVPPLSKQESKEINYYTEVPLLVLSGASSSIMKKS</sequence>
<name>A0A5D3YMR9_9BACT</name>
<evidence type="ECO:0000313" key="2">
    <source>
        <dbReference type="Proteomes" id="UP000324595"/>
    </source>
</evidence>
<evidence type="ECO:0000313" key="1">
    <source>
        <dbReference type="EMBL" id="TYP93991.1"/>
    </source>
</evidence>
<proteinExistence type="predicted"/>
<keyword evidence="2" id="KW-1185">Reference proteome</keyword>